<comment type="caution">
    <text evidence="5">The sequence shown here is derived from an EMBL/GenBank/DDBJ whole genome shotgun (WGS) entry which is preliminary data.</text>
</comment>
<dbReference type="Proteomes" id="UP001202961">
    <property type="component" value="Unassembled WGS sequence"/>
</dbReference>
<evidence type="ECO:0000313" key="5">
    <source>
        <dbReference type="EMBL" id="MCM2369700.1"/>
    </source>
</evidence>
<dbReference type="PIRSF" id="PIRSF004761">
    <property type="entry name" value="Hydrgn_mat_HypA"/>
    <property type="match status" value="1"/>
</dbReference>
<dbReference type="InterPro" id="IPR000688">
    <property type="entry name" value="HypA/HybF"/>
</dbReference>
<evidence type="ECO:0000256" key="4">
    <source>
        <dbReference type="HAMAP-Rule" id="MF_00213"/>
    </source>
</evidence>
<evidence type="ECO:0000256" key="1">
    <source>
        <dbReference type="ARBA" id="ARBA00022596"/>
    </source>
</evidence>
<name>A0ABT0TYU1_9BACT</name>
<dbReference type="Gene3D" id="3.30.2320.80">
    <property type="match status" value="1"/>
</dbReference>
<comment type="similarity">
    <text evidence="4">Belongs to the HypA/HybF family.</text>
</comment>
<feature type="binding site" evidence="4">
    <location>
        <position position="2"/>
    </location>
    <ligand>
        <name>Ni(2+)</name>
        <dbReference type="ChEBI" id="CHEBI:49786"/>
    </ligand>
</feature>
<comment type="function">
    <text evidence="4">Involved in the maturation of [NiFe] hydrogenases. Required for nickel insertion into the metal center of the hydrogenase.</text>
</comment>
<keyword evidence="2 4" id="KW-0479">Metal-binding</keyword>
<dbReference type="HAMAP" id="MF_00213">
    <property type="entry name" value="HypA_HybF"/>
    <property type="match status" value="1"/>
</dbReference>
<dbReference type="EMBL" id="JAMQBK010000012">
    <property type="protein sequence ID" value="MCM2369700.1"/>
    <property type="molecule type" value="Genomic_DNA"/>
</dbReference>
<evidence type="ECO:0000256" key="2">
    <source>
        <dbReference type="ARBA" id="ARBA00022723"/>
    </source>
</evidence>
<keyword evidence="3 4" id="KW-0862">Zinc</keyword>
<feature type="binding site" evidence="4">
    <location>
        <position position="73"/>
    </location>
    <ligand>
        <name>Zn(2+)</name>
        <dbReference type="ChEBI" id="CHEBI:29105"/>
    </ligand>
</feature>
<keyword evidence="6" id="KW-1185">Reference proteome</keyword>
<feature type="binding site" evidence="4">
    <location>
        <position position="76"/>
    </location>
    <ligand>
        <name>Zn(2+)</name>
        <dbReference type="ChEBI" id="CHEBI:29105"/>
    </ligand>
</feature>
<keyword evidence="1 4" id="KW-0533">Nickel</keyword>
<dbReference type="PANTHER" id="PTHR34535">
    <property type="entry name" value="HYDROGENASE MATURATION FACTOR HYPA"/>
    <property type="match status" value="1"/>
</dbReference>
<feature type="binding site" evidence="4">
    <location>
        <position position="89"/>
    </location>
    <ligand>
        <name>Zn(2+)</name>
        <dbReference type="ChEBI" id="CHEBI:29105"/>
    </ligand>
</feature>
<sequence>MHEMSLVRSLIRQVDLIAAENGGGSVREVSVEIGPLSGVESELVQSAFDQVIAESHESPMTLTIRETPLVVHCLQCEDDCEIDNFIFRCLRCGSGHVRVIRGDEFRIASITLDERVTHA</sequence>
<organism evidence="5 6">
    <name type="scientific">Aporhodopirellula aestuarii</name>
    <dbReference type="NCBI Taxonomy" id="2950107"/>
    <lineage>
        <taxon>Bacteria</taxon>
        <taxon>Pseudomonadati</taxon>
        <taxon>Planctomycetota</taxon>
        <taxon>Planctomycetia</taxon>
        <taxon>Pirellulales</taxon>
        <taxon>Pirellulaceae</taxon>
        <taxon>Aporhodopirellula</taxon>
    </lineage>
</organism>
<gene>
    <name evidence="4" type="primary">hypA</name>
    <name evidence="5" type="ORF">NB063_03585</name>
</gene>
<dbReference type="PANTHER" id="PTHR34535:SF3">
    <property type="entry name" value="HYDROGENASE MATURATION FACTOR HYPA"/>
    <property type="match status" value="1"/>
</dbReference>
<evidence type="ECO:0000313" key="6">
    <source>
        <dbReference type="Proteomes" id="UP001202961"/>
    </source>
</evidence>
<proteinExistence type="inferred from homology"/>
<protein>
    <recommendedName>
        <fullName evidence="4">Hydrogenase maturation factor HypA</fullName>
    </recommendedName>
</protein>
<reference evidence="5 6" key="1">
    <citation type="journal article" date="2022" name="Syst. Appl. Microbiol.">
        <title>Rhodopirellula aestuarii sp. nov., a novel member of the genus Rhodopirellula isolated from brackish sediments collected in the Tagus River estuary, Portugal.</title>
        <authorList>
            <person name="Vitorino I.R."/>
            <person name="Klimek D."/>
            <person name="Calusinska M."/>
            <person name="Lobo-da-Cunha A."/>
            <person name="Vasconcelos V."/>
            <person name="Lage O.M."/>
        </authorList>
    </citation>
    <scope>NUCLEOTIDE SEQUENCE [LARGE SCALE GENOMIC DNA]</scope>
    <source>
        <strain evidence="5 6">ICT_H3.1</strain>
    </source>
</reference>
<feature type="binding site" evidence="4">
    <location>
        <position position="92"/>
    </location>
    <ligand>
        <name>Zn(2+)</name>
        <dbReference type="ChEBI" id="CHEBI:29105"/>
    </ligand>
</feature>
<dbReference type="Pfam" id="PF01155">
    <property type="entry name" value="HypA"/>
    <property type="match status" value="1"/>
</dbReference>
<evidence type="ECO:0000256" key="3">
    <source>
        <dbReference type="ARBA" id="ARBA00022833"/>
    </source>
</evidence>
<dbReference type="RefSeq" id="WP_250927369.1">
    <property type="nucleotide sequence ID" value="NZ_JAMQBK010000012.1"/>
</dbReference>
<accession>A0ABT0TYU1</accession>